<dbReference type="SUPFAM" id="SSF47413">
    <property type="entry name" value="lambda repressor-like DNA-binding domains"/>
    <property type="match status" value="1"/>
</dbReference>
<dbReference type="Proteomes" id="UP000441455">
    <property type="component" value="Unassembled WGS sequence"/>
</dbReference>
<evidence type="ECO:0000313" key="2">
    <source>
        <dbReference type="EMBL" id="MSS82331.1"/>
    </source>
</evidence>
<protein>
    <submittedName>
        <fullName evidence="2">Helix-turn-helix transcriptional regulator</fullName>
    </submittedName>
</protein>
<dbReference type="InterPro" id="IPR010982">
    <property type="entry name" value="Lambda_DNA-bd_dom_sf"/>
</dbReference>
<dbReference type="OrthoDB" id="2662407at2"/>
<feature type="domain" description="HTH cro/C1-type" evidence="1">
    <location>
        <begin position="19"/>
        <end position="74"/>
    </location>
</feature>
<name>A0A6N7VYX9_ACIFE</name>
<dbReference type="GO" id="GO:0003677">
    <property type="term" value="F:DNA binding"/>
    <property type="evidence" value="ECO:0007669"/>
    <property type="project" value="InterPro"/>
</dbReference>
<dbReference type="RefSeq" id="WP_154488199.1">
    <property type="nucleotide sequence ID" value="NZ_VULN01000009.1"/>
</dbReference>
<organism evidence="2 3">
    <name type="scientific">Acidaminococcus fermentans</name>
    <dbReference type="NCBI Taxonomy" id="905"/>
    <lineage>
        <taxon>Bacteria</taxon>
        <taxon>Bacillati</taxon>
        <taxon>Bacillota</taxon>
        <taxon>Negativicutes</taxon>
        <taxon>Acidaminococcales</taxon>
        <taxon>Acidaminococcaceae</taxon>
        <taxon>Acidaminococcus</taxon>
    </lineage>
</organism>
<dbReference type="Gene3D" id="1.10.260.40">
    <property type="entry name" value="lambda repressor-like DNA-binding domains"/>
    <property type="match status" value="1"/>
</dbReference>
<proteinExistence type="predicted"/>
<dbReference type="CDD" id="cd00093">
    <property type="entry name" value="HTH_XRE"/>
    <property type="match status" value="1"/>
</dbReference>
<dbReference type="EMBL" id="VULN01000009">
    <property type="protein sequence ID" value="MSS82331.1"/>
    <property type="molecule type" value="Genomic_DNA"/>
</dbReference>
<dbReference type="Pfam" id="PF01381">
    <property type="entry name" value="HTH_3"/>
    <property type="match status" value="1"/>
</dbReference>
<evidence type="ECO:0000259" key="1">
    <source>
        <dbReference type="PROSITE" id="PS50943"/>
    </source>
</evidence>
<evidence type="ECO:0000313" key="3">
    <source>
        <dbReference type="Proteomes" id="UP000441455"/>
    </source>
</evidence>
<accession>A0A6N7VYX9</accession>
<dbReference type="InterPro" id="IPR001387">
    <property type="entry name" value="Cro/C1-type_HTH"/>
</dbReference>
<comment type="caution">
    <text evidence="2">The sequence shown here is derived from an EMBL/GenBank/DDBJ whole genome shotgun (WGS) entry which is preliminary data.</text>
</comment>
<sequence length="76" mass="8938">MKEQMKGDGDKMKINLPFIKRKREEKGLSMQDMAELLGFKSAPAYFHYEKGERKFRADMLPVLARAFDCKIEDLYC</sequence>
<gene>
    <name evidence="2" type="ORF">FX155_06965</name>
</gene>
<dbReference type="PROSITE" id="PS50943">
    <property type="entry name" value="HTH_CROC1"/>
    <property type="match status" value="1"/>
</dbReference>
<dbReference type="AlphaFoldDB" id="A0A6N7VYX9"/>
<dbReference type="SMART" id="SM00530">
    <property type="entry name" value="HTH_XRE"/>
    <property type="match status" value="1"/>
</dbReference>
<reference evidence="2 3" key="1">
    <citation type="submission" date="2019-08" db="EMBL/GenBank/DDBJ databases">
        <title>In-depth cultivation of the pig gut microbiome towards novel bacterial diversity and tailored functional studies.</title>
        <authorList>
            <person name="Wylensek D."/>
            <person name="Hitch T.C.A."/>
            <person name="Clavel T."/>
        </authorList>
    </citation>
    <scope>NUCLEOTIDE SEQUENCE [LARGE SCALE GENOMIC DNA]</scope>
    <source>
        <strain evidence="2 3">WCA-389-WT-5B</strain>
    </source>
</reference>